<proteinExistence type="predicted"/>
<name>A0A4Y2FN40_ARAVE</name>
<accession>A0A4Y2FN40</accession>
<evidence type="ECO:0000313" key="1">
    <source>
        <dbReference type="EMBL" id="GBM42611.1"/>
    </source>
</evidence>
<sequence>MVFPVPPSEDTTSTWIKIYCIRHGAYIRLVLDKPLATQNVGEAISGVQYIDSNCLVYAYLRLLEKFLRLPSAGGMCPHPNWYQCTSRLISVFAVFSLMACTTQIGRMHPGLRKRDLLHFKMQQYRYCPTATRKTLNRVASSGRVEERKEADIKSTAAFGKLRALR</sequence>
<gene>
    <name evidence="1" type="ORF">AVEN_148941_1</name>
</gene>
<organism evidence="1 2">
    <name type="scientific">Araneus ventricosus</name>
    <name type="common">Orbweaver spider</name>
    <name type="synonym">Epeira ventricosa</name>
    <dbReference type="NCBI Taxonomy" id="182803"/>
    <lineage>
        <taxon>Eukaryota</taxon>
        <taxon>Metazoa</taxon>
        <taxon>Ecdysozoa</taxon>
        <taxon>Arthropoda</taxon>
        <taxon>Chelicerata</taxon>
        <taxon>Arachnida</taxon>
        <taxon>Araneae</taxon>
        <taxon>Araneomorphae</taxon>
        <taxon>Entelegynae</taxon>
        <taxon>Araneoidea</taxon>
        <taxon>Araneidae</taxon>
        <taxon>Araneus</taxon>
    </lineage>
</organism>
<keyword evidence="2" id="KW-1185">Reference proteome</keyword>
<dbReference type="Proteomes" id="UP000499080">
    <property type="component" value="Unassembled WGS sequence"/>
</dbReference>
<evidence type="ECO:0000313" key="2">
    <source>
        <dbReference type="Proteomes" id="UP000499080"/>
    </source>
</evidence>
<dbReference type="AlphaFoldDB" id="A0A4Y2FN40"/>
<comment type="caution">
    <text evidence="1">The sequence shown here is derived from an EMBL/GenBank/DDBJ whole genome shotgun (WGS) entry which is preliminary data.</text>
</comment>
<dbReference type="EMBL" id="BGPR01001000">
    <property type="protein sequence ID" value="GBM42611.1"/>
    <property type="molecule type" value="Genomic_DNA"/>
</dbReference>
<protein>
    <submittedName>
        <fullName evidence="1">Uncharacterized protein</fullName>
    </submittedName>
</protein>
<reference evidence="1 2" key="1">
    <citation type="journal article" date="2019" name="Sci. Rep.">
        <title>Orb-weaving spider Araneus ventricosus genome elucidates the spidroin gene catalogue.</title>
        <authorList>
            <person name="Kono N."/>
            <person name="Nakamura H."/>
            <person name="Ohtoshi R."/>
            <person name="Moran D.A.P."/>
            <person name="Shinohara A."/>
            <person name="Yoshida Y."/>
            <person name="Fujiwara M."/>
            <person name="Mori M."/>
            <person name="Tomita M."/>
            <person name="Arakawa K."/>
        </authorList>
    </citation>
    <scope>NUCLEOTIDE SEQUENCE [LARGE SCALE GENOMIC DNA]</scope>
</reference>